<evidence type="ECO:0000313" key="1">
    <source>
        <dbReference type="EMBL" id="PPT91699.1"/>
    </source>
</evidence>
<reference evidence="1 2" key="1">
    <citation type="submission" date="2016-08" db="EMBL/GenBank/DDBJ databases">
        <title>Evolution of the type three secretion system and type three effector repertoires in Xanthomonas.</title>
        <authorList>
            <person name="Merda D."/>
            <person name="Briand M."/>
            <person name="Bosis E."/>
            <person name="Rousseau C."/>
            <person name="Portier P."/>
            <person name="Jacques M.-A."/>
            <person name="Fischer-Le Saux M."/>
        </authorList>
    </citation>
    <scope>NUCLEOTIDE SEQUENCE [LARGE SCALE GENOMIC DNA]</scope>
    <source>
        <strain evidence="1 2">CFBP 4691</strain>
    </source>
</reference>
<protein>
    <submittedName>
        <fullName evidence="1">Uncharacterized protein</fullName>
    </submittedName>
</protein>
<accession>A0A2S6ZHR4</accession>
<proteinExistence type="predicted"/>
<sequence>MAWRTPAVHGMAAKPAKRKATLLMARIRAYTRAPATQWLRVASIAISSTIAGTMNLVMCRLMI</sequence>
<dbReference type="EMBL" id="MIGX01000021">
    <property type="protein sequence ID" value="PPT91699.1"/>
    <property type="molecule type" value="Genomic_DNA"/>
</dbReference>
<gene>
    <name evidence="1" type="ORF">XthCFBP4691_06610</name>
</gene>
<dbReference type="Proteomes" id="UP000239898">
    <property type="component" value="Unassembled WGS sequence"/>
</dbReference>
<name>A0A2S6ZHR4_9XANT</name>
<comment type="caution">
    <text evidence="1">The sequence shown here is derived from an EMBL/GenBank/DDBJ whole genome shotgun (WGS) entry which is preliminary data.</text>
</comment>
<dbReference type="AlphaFoldDB" id="A0A2S6ZHR4"/>
<organism evidence="1 2">
    <name type="scientific">Xanthomonas theicola</name>
    <dbReference type="NCBI Taxonomy" id="56464"/>
    <lineage>
        <taxon>Bacteria</taxon>
        <taxon>Pseudomonadati</taxon>
        <taxon>Pseudomonadota</taxon>
        <taxon>Gammaproteobacteria</taxon>
        <taxon>Lysobacterales</taxon>
        <taxon>Lysobacteraceae</taxon>
        <taxon>Xanthomonas</taxon>
    </lineage>
</organism>
<evidence type="ECO:0000313" key="2">
    <source>
        <dbReference type="Proteomes" id="UP000239898"/>
    </source>
</evidence>
<keyword evidence="2" id="KW-1185">Reference proteome</keyword>